<name>A0A921MGL4_9MICO</name>
<dbReference type="Gene3D" id="2.40.110.10">
    <property type="entry name" value="Butyryl-CoA Dehydrogenase, subunit A, domain 2"/>
    <property type="match status" value="1"/>
</dbReference>
<evidence type="ECO:0000256" key="5">
    <source>
        <dbReference type="ARBA" id="ARBA00022630"/>
    </source>
</evidence>
<dbReference type="InterPro" id="IPR006091">
    <property type="entry name" value="Acyl-CoA_Oxase/DH_mid-dom"/>
</dbReference>
<gene>
    <name evidence="16" type="ORF">K8V08_11795</name>
</gene>
<dbReference type="InterPro" id="IPR012258">
    <property type="entry name" value="Acyl-CoA_oxidase"/>
</dbReference>
<dbReference type="EMBL" id="DYUK01000259">
    <property type="protein sequence ID" value="HJG81081.1"/>
    <property type="molecule type" value="Genomic_DNA"/>
</dbReference>
<keyword evidence="6" id="KW-0274">FAD</keyword>
<dbReference type="FunFam" id="2.40.110.10:FF:000005">
    <property type="entry name" value="Acyl-coenzyme A oxidase"/>
    <property type="match status" value="1"/>
</dbReference>
<evidence type="ECO:0000256" key="11">
    <source>
        <dbReference type="SAM" id="MobiDB-lite"/>
    </source>
</evidence>
<evidence type="ECO:0000259" key="14">
    <source>
        <dbReference type="Pfam" id="PF02771"/>
    </source>
</evidence>
<dbReference type="GO" id="GO:0055088">
    <property type="term" value="P:lipid homeostasis"/>
    <property type="evidence" value="ECO:0007669"/>
    <property type="project" value="TreeGrafter"/>
</dbReference>
<dbReference type="InterPro" id="IPR055060">
    <property type="entry name" value="ACOX_C_alpha1"/>
</dbReference>
<dbReference type="InterPro" id="IPR046373">
    <property type="entry name" value="Acyl-CoA_Oxase/DH_mid-dom_sf"/>
</dbReference>
<dbReference type="EC" id="1.3.3.6" evidence="4"/>
<evidence type="ECO:0000256" key="1">
    <source>
        <dbReference type="ARBA" id="ARBA00001974"/>
    </source>
</evidence>
<dbReference type="SUPFAM" id="SSF47203">
    <property type="entry name" value="Acyl-CoA dehydrogenase C-terminal domain-like"/>
    <property type="match status" value="2"/>
</dbReference>
<feature type="domain" description="Acyl-CoA oxidase C-alpha1" evidence="15">
    <location>
        <begin position="282"/>
        <end position="441"/>
    </location>
</feature>
<dbReference type="GO" id="GO:0033540">
    <property type="term" value="P:fatty acid beta-oxidation using acyl-CoA oxidase"/>
    <property type="evidence" value="ECO:0007669"/>
    <property type="project" value="TreeGrafter"/>
</dbReference>
<dbReference type="InterPro" id="IPR037069">
    <property type="entry name" value="AcylCoA_DH/ox_N_sf"/>
</dbReference>
<dbReference type="GO" id="GO:0003997">
    <property type="term" value="F:acyl-CoA oxidase activity"/>
    <property type="evidence" value="ECO:0007669"/>
    <property type="project" value="UniProtKB-EC"/>
</dbReference>
<feature type="domain" description="Acyl-CoA oxidase C-terminal" evidence="12">
    <location>
        <begin position="504"/>
        <end position="634"/>
    </location>
</feature>
<dbReference type="Proteomes" id="UP000784435">
    <property type="component" value="Unassembled WGS sequence"/>
</dbReference>
<feature type="compositionally biased region" description="Basic and acidic residues" evidence="11">
    <location>
        <begin position="664"/>
        <end position="682"/>
    </location>
</feature>
<dbReference type="InterPro" id="IPR013786">
    <property type="entry name" value="AcylCoA_DH/ox_N"/>
</dbReference>
<evidence type="ECO:0000259" key="15">
    <source>
        <dbReference type="Pfam" id="PF22924"/>
    </source>
</evidence>
<evidence type="ECO:0000256" key="8">
    <source>
        <dbReference type="ARBA" id="ARBA00023002"/>
    </source>
</evidence>
<dbReference type="Pfam" id="PF02770">
    <property type="entry name" value="Acyl-CoA_dh_M"/>
    <property type="match status" value="1"/>
</dbReference>
<comment type="caution">
    <text evidence="16">The sequence shown here is derived from an EMBL/GenBank/DDBJ whole genome shotgun (WGS) entry which is preliminary data.</text>
</comment>
<evidence type="ECO:0000256" key="3">
    <source>
        <dbReference type="ARBA" id="ARBA00006288"/>
    </source>
</evidence>
<dbReference type="InterPro" id="IPR002655">
    <property type="entry name" value="Acyl-CoA_oxidase_C"/>
</dbReference>
<dbReference type="Pfam" id="PF01756">
    <property type="entry name" value="ACOX"/>
    <property type="match status" value="1"/>
</dbReference>
<evidence type="ECO:0000256" key="7">
    <source>
        <dbReference type="ARBA" id="ARBA00022832"/>
    </source>
</evidence>
<proteinExistence type="inferred from homology"/>
<organism evidence="16 17">
    <name type="scientific">Brevibacterium senegalense</name>
    <dbReference type="NCBI Taxonomy" id="1033736"/>
    <lineage>
        <taxon>Bacteria</taxon>
        <taxon>Bacillati</taxon>
        <taxon>Actinomycetota</taxon>
        <taxon>Actinomycetes</taxon>
        <taxon>Micrococcales</taxon>
        <taxon>Brevibacteriaceae</taxon>
        <taxon>Brevibacterium</taxon>
    </lineage>
</organism>
<keyword evidence="5" id="KW-0285">Flavoprotein</keyword>
<feature type="domain" description="Acyl-CoA dehydrogenase/oxidase N-terminal" evidence="14">
    <location>
        <begin position="55"/>
        <end position="133"/>
    </location>
</feature>
<dbReference type="FunFam" id="1.20.140.10:FF:000007">
    <property type="entry name" value="Acyl-coenzyme A oxidase"/>
    <property type="match status" value="1"/>
</dbReference>
<dbReference type="Gene3D" id="1.20.140.10">
    <property type="entry name" value="Butyryl-CoA Dehydrogenase, subunit A, domain 3"/>
    <property type="match status" value="2"/>
</dbReference>
<dbReference type="SUPFAM" id="SSF56645">
    <property type="entry name" value="Acyl-CoA dehydrogenase NM domain-like"/>
    <property type="match status" value="1"/>
</dbReference>
<feature type="region of interest" description="Disordered" evidence="11">
    <location>
        <begin position="663"/>
        <end position="682"/>
    </location>
</feature>
<keyword evidence="9" id="KW-0443">Lipid metabolism</keyword>
<evidence type="ECO:0000256" key="4">
    <source>
        <dbReference type="ARBA" id="ARBA00012870"/>
    </source>
</evidence>
<accession>A0A921MGL4</accession>
<comment type="cofactor">
    <cofactor evidence="1">
        <name>FAD</name>
        <dbReference type="ChEBI" id="CHEBI:57692"/>
    </cofactor>
</comment>
<dbReference type="GO" id="GO:0071949">
    <property type="term" value="F:FAD binding"/>
    <property type="evidence" value="ECO:0007669"/>
    <property type="project" value="InterPro"/>
</dbReference>
<evidence type="ECO:0000256" key="2">
    <source>
        <dbReference type="ARBA" id="ARBA00004275"/>
    </source>
</evidence>
<dbReference type="Pfam" id="PF02771">
    <property type="entry name" value="Acyl-CoA_dh_N"/>
    <property type="match status" value="1"/>
</dbReference>
<comment type="subcellular location">
    <subcellularLocation>
        <location evidence="2">Peroxisome</location>
    </subcellularLocation>
</comment>
<comment type="similarity">
    <text evidence="3">Belongs to the acyl-CoA oxidase family.</text>
</comment>
<dbReference type="Gene3D" id="1.10.540.10">
    <property type="entry name" value="Acyl-CoA dehydrogenase/oxidase, N-terminal domain"/>
    <property type="match status" value="1"/>
</dbReference>
<dbReference type="InterPro" id="IPR036250">
    <property type="entry name" value="AcylCo_DH-like_C"/>
</dbReference>
<evidence type="ECO:0000256" key="6">
    <source>
        <dbReference type="ARBA" id="ARBA00022827"/>
    </source>
</evidence>
<keyword evidence="7" id="KW-0276">Fatty acid metabolism</keyword>
<keyword evidence="10" id="KW-0576">Peroxisome</keyword>
<keyword evidence="8" id="KW-0560">Oxidoreductase</keyword>
<evidence type="ECO:0000259" key="12">
    <source>
        <dbReference type="Pfam" id="PF01756"/>
    </source>
</evidence>
<dbReference type="PIRSF" id="PIRSF000168">
    <property type="entry name" value="Acyl-CoA_oxidase"/>
    <property type="match status" value="1"/>
</dbReference>
<evidence type="ECO:0000313" key="17">
    <source>
        <dbReference type="Proteomes" id="UP000784435"/>
    </source>
</evidence>
<dbReference type="InterPro" id="IPR009100">
    <property type="entry name" value="AcylCoA_DH/oxidase_NM_dom_sf"/>
</dbReference>
<evidence type="ECO:0000256" key="9">
    <source>
        <dbReference type="ARBA" id="ARBA00023098"/>
    </source>
</evidence>
<feature type="domain" description="Acyl-CoA oxidase/dehydrogenase middle" evidence="13">
    <location>
        <begin position="137"/>
        <end position="246"/>
    </location>
</feature>
<reference evidence="16" key="1">
    <citation type="journal article" date="2021" name="PeerJ">
        <title>Extensive microbial diversity within the chicken gut microbiome revealed by metagenomics and culture.</title>
        <authorList>
            <person name="Gilroy R."/>
            <person name="Ravi A."/>
            <person name="Getino M."/>
            <person name="Pursley I."/>
            <person name="Horton D.L."/>
            <person name="Alikhan N.F."/>
            <person name="Baker D."/>
            <person name="Gharbi K."/>
            <person name="Hall N."/>
            <person name="Watson M."/>
            <person name="Adriaenssens E.M."/>
            <person name="Foster-Nyarko E."/>
            <person name="Jarju S."/>
            <person name="Secka A."/>
            <person name="Antonio M."/>
            <person name="Oren A."/>
            <person name="Chaudhuri R.R."/>
            <person name="La Ragione R."/>
            <person name="Hildebrand F."/>
            <person name="Pallen M.J."/>
        </authorList>
    </citation>
    <scope>NUCLEOTIDE SEQUENCE</scope>
    <source>
        <strain evidence="16">ChiGjej5B5-7349</strain>
    </source>
</reference>
<evidence type="ECO:0000256" key="10">
    <source>
        <dbReference type="ARBA" id="ARBA00023140"/>
    </source>
</evidence>
<evidence type="ECO:0000259" key="13">
    <source>
        <dbReference type="Pfam" id="PF02770"/>
    </source>
</evidence>
<dbReference type="AlphaFoldDB" id="A0A921MGL4"/>
<dbReference type="FunFam" id="1.20.140.10:FF:000010">
    <property type="entry name" value="Acyl-coenzyme A oxidase"/>
    <property type="match status" value="1"/>
</dbReference>
<protein>
    <recommendedName>
        <fullName evidence="4">acyl-CoA oxidase</fullName>
        <ecNumber evidence="4">1.3.3.6</ecNumber>
    </recommendedName>
</protein>
<dbReference type="PANTHER" id="PTHR10909">
    <property type="entry name" value="ELECTRON TRANSPORT OXIDOREDUCTASE"/>
    <property type="match status" value="1"/>
</dbReference>
<evidence type="ECO:0000313" key="16">
    <source>
        <dbReference type="EMBL" id="HJG81081.1"/>
    </source>
</evidence>
<sequence length="682" mass="74647">MTPGKIPLTLDPDVLQGVVDGAWAGARRRIRELSTDPALHLPVDGPLEELRAHTTAAVRPVADSGLTRLALPVEQGGTGRHAEYLAGFEELVTASPSLQIKAGVQFGLFGGAIMHLGNSDQHEKWLLPALDGELLGSFAMTEIGHGSDVAEVGTTATYDPASREFVIHTPFRAATKEYIGNAARDAQAAVVFAQLITQGVNHGVHAFFVPIRDEAGEPLPGITIEDDGKKGGLLGVDNGRFAFEQVRIPRENLLTRYGAVTEDGEYSSPIESPGRRFFTMLGTLVQGRVSLDGAAVVASKLALDIAVRYAHDRRQFTTSSPVEETRLIDYQRHQRRLMPLIAQTYADAISHDTLLHTFDAVFSGEDESTEGRELLETQAAGFKALTTWNALDTIQEAREACGGAGYMAENRLVGLHADMDVYVTFEGDNTVLLQLVGKRLLTDYAKELKDIDFGGAARLIGAQAAEHTLYRTGVANVGRAIGDLVTASVKDKRVRSGKVQEALLRDRVETMVASVAQKLRGAQGKDKATGARLFNETQNELVEAAIAYIELLKWEGLNEEMHRIEDEGSHPEEAKVLRRIRDLFGLTLLERHMGWHLMHGRLPMARARRIGPTIDALCAKLAQNSLDLVEAFGYGPDHRRAPIADGAEAQRQDEARAYYRAARARSDWPADEKELRKRAARR</sequence>
<dbReference type="GO" id="GO:0005504">
    <property type="term" value="F:fatty acid binding"/>
    <property type="evidence" value="ECO:0007669"/>
    <property type="project" value="TreeGrafter"/>
</dbReference>
<dbReference type="Pfam" id="PF22924">
    <property type="entry name" value="ACOX_C_alpha1"/>
    <property type="match status" value="1"/>
</dbReference>
<reference evidence="16" key="2">
    <citation type="submission" date="2021-09" db="EMBL/GenBank/DDBJ databases">
        <authorList>
            <person name="Gilroy R."/>
        </authorList>
    </citation>
    <scope>NUCLEOTIDE SEQUENCE</scope>
    <source>
        <strain evidence="16">ChiGjej5B5-7349</strain>
    </source>
</reference>